<keyword evidence="2" id="KW-0255">Endonuclease</keyword>
<protein>
    <submittedName>
        <fullName evidence="7">Very short patch repair protein</fullName>
    </submittedName>
</protein>
<evidence type="ECO:0000256" key="4">
    <source>
        <dbReference type="ARBA" id="ARBA00022801"/>
    </source>
</evidence>
<sequence length="158" mass="18355">MPGRPVAMSTDRKAFYAGSMTESWASTPARRRNMQANRHRDTQPELLVRRLLHARGLRYRVDVRPVPELRRRADIVFTRQLVAVFIDGCFWHGCPDHGSREFHTNANYWSAKIARNVNRDADTTARLIATGWKVLRFWEHSSPTEVADEIERAVRDAR</sequence>
<evidence type="ECO:0000256" key="2">
    <source>
        <dbReference type="ARBA" id="ARBA00022759"/>
    </source>
</evidence>
<name>L7KT34_9ACTN</name>
<gene>
    <name evidence="7" type="primary">vsr</name>
    <name evidence="7" type="ORF">GOACH_32_00410</name>
</gene>
<dbReference type="STRING" id="1220583.GOACH_32_00410"/>
<comment type="caution">
    <text evidence="7">The sequence shown here is derived from an EMBL/GenBank/DDBJ whole genome shotgun (WGS) entry which is preliminary data.</text>
</comment>
<dbReference type="Proteomes" id="UP000010988">
    <property type="component" value="Unassembled WGS sequence"/>
</dbReference>
<keyword evidence="4" id="KW-0378">Hydrolase</keyword>
<dbReference type="CDD" id="cd00221">
    <property type="entry name" value="Vsr"/>
    <property type="match status" value="1"/>
</dbReference>
<evidence type="ECO:0000313" key="8">
    <source>
        <dbReference type="Proteomes" id="UP000010988"/>
    </source>
</evidence>
<dbReference type="SUPFAM" id="SSF52980">
    <property type="entry name" value="Restriction endonuclease-like"/>
    <property type="match status" value="1"/>
</dbReference>
<evidence type="ECO:0000256" key="6">
    <source>
        <dbReference type="ARBA" id="ARBA00029466"/>
    </source>
</evidence>
<dbReference type="eggNOG" id="COG3727">
    <property type="taxonomic scope" value="Bacteria"/>
</dbReference>
<dbReference type="Gene3D" id="3.40.960.10">
    <property type="entry name" value="VSR Endonuclease"/>
    <property type="match status" value="1"/>
</dbReference>
<dbReference type="EMBL" id="BANR01000032">
    <property type="protein sequence ID" value="GAC50878.1"/>
    <property type="molecule type" value="Genomic_DNA"/>
</dbReference>
<accession>L7KT34</accession>
<organism evidence="7 8">
    <name type="scientific">Gordonia aichiensis NBRC 108223</name>
    <dbReference type="NCBI Taxonomy" id="1220583"/>
    <lineage>
        <taxon>Bacteria</taxon>
        <taxon>Bacillati</taxon>
        <taxon>Actinomycetota</taxon>
        <taxon>Actinomycetes</taxon>
        <taxon>Mycobacteriales</taxon>
        <taxon>Gordoniaceae</taxon>
        <taxon>Gordonia</taxon>
    </lineage>
</organism>
<keyword evidence="8" id="KW-1185">Reference proteome</keyword>
<keyword evidence="3" id="KW-0227">DNA damage</keyword>
<reference evidence="7 8" key="1">
    <citation type="submission" date="2012-12" db="EMBL/GenBank/DDBJ databases">
        <title>Whole genome shotgun sequence of Gordonia aichiensis NBRC 108223.</title>
        <authorList>
            <person name="Isaki-Nakamura S."/>
            <person name="Hosoyama A."/>
            <person name="Tsuchikane K."/>
            <person name="Ando Y."/>
            <person name="Baba S."/>
            <person name="Ohji S."/>
            <person name="Hamada M."/>
            <person name="Tamura T."/>
            <person name="Yamazoe A."/>
            <person name="Yamazaki S."/>
            <person name="Fujita N."/>
        </authorList>
    </citation>
    <scope>NUCLEOTIDE SEQUENCE [LARGE SCALE GENOMIC DNA]</scope>
    <source>
        <strain evidence="7 8">NBRC 108223</strain>
    </source>
</reference>
<dbReference type="NCBIfam" id="TIGR00632">
    <property type="entry name" value="vsr"/>
    <property type="match status" value="1"/>
</dbReference>
<evidence type="ECO:0000313" key="7">
    <source>
        <dbReference type="EMBL" id="GAC50878.1"/>
    </source>
</evidence>
<dbReference type="GO" id="GO:0016787">
    <property type="term" value="F:hydrolase activity"/>
    <property type="evidence" value="ECO:0007669"/>
    <property type="project" value="UniProtKB-KW"/>
</dbReference>
<evidence type="ECO:0000256" key="5">
    <source>
        <dbReference type="ARBA" id="ARBA00023204"/>
    </source>
</evidence>
<comment type="similarity">
    <text evidence="6">Belongs to the Vsr family.</text>
</comment>
<dbReference type="InterPro" id="IPR004603">
    <property type="entry name" value="DNA_mismatch_endonuc_vsr"/>
</dbReference>
<keyword evidence="1" id="KW-0540">Nuclease</keyword>
<keyword evidence="5" id="KW-0234">DNA repair</keyword>
<dbReference type="GO" id="GO:0006298">
    <property type="term" value="P:mismatch repair"/>
    <property type="evidence" value="ECO:0007669"/>
    <property type="project" value="InterPro"/>
</dbReference>
<dbReference type="Pfam" id="PF03852">
    <property type="entry name" value="Vsr"/>
    <property type="match status" value="1"/>
</dbReference>
<evidence type="ECO:0000256" key="1">
    <source>
        <dbReference type="ARBA" id="ARBA00022722"/>
    </source>
</evidence>
<proteinExistence type="inferred from homology"/>
<dbReference type="GO" id="GO:0004519">
    <property type="term" value="F:endonuclease activity"/>
    <property type="evidence" value="ECO:0007669"/>
    <property type="project" value="UniProtKB-KW"/>
</dbReference>
<evidence type="ECO:0000256" key="3">
    <source>
        <dbReference type="ARBA" id="ARBA00022763"/>
    </source>
</evidence>
<dbReference type="InterPro" id="IPR011335">
    <property type="entry name" value="Restrct_endonuc-II-like"/>
</dbReference>
<dbReference type="AlphaFoldDB" id="L7KT34"/>